<gene>
    <name evidence="9" type="ORF">F5984_02685</name>
</gene>
<keyword evidence="6" id="KW-0472">Membrane</keyword>
<dbReference type="GO" id="GO:0009279">
    <property type="term" value="C:cell outer membrane"/>
    <property type="evidence" value="ECO:0007669"/>
    <property type="project" value="UniProtKB-SubCell"/>
</dbReference>
<evidence type="ECO:0000256" key="5">
    <source>
        <dbReference type="ARBA" id="ARBA00022692"/>
    </source>
</evidence>
<comment type="caution">
    <text evidence="9">The sequence shown here is derived from an EMBL/GenBank/DDBJ whole genome shotgun (WGS) entry which is preliminary data.</text>
</comment>
<keyword evidence="4" id="KW-1134">Transmembrane beta strand</keyword>
<dbReference type="SUPFAM" id="SSF56954">
    <property type="entry name" value="Outer membrane efflux proteins (OEP)"/>
    <property type="match status" value="1"/>
</dbReference>
<keyword evidence="5" id="KW-0812">Transmembrane</keyword>
<sequence length="437" mass="48042">MKYTSLICFLFLNAPVWAQPALPDDLRALIGQANTHFPRLKEQQALIQAGELRTDIARTALQPVVSANASYQYINPVPKANLPVNGRDVSVQFQPNHNGNASLNVAVPIYDWGRTRANVARAQDDVQLAKDNLELTRFNLAYQVAGAYYGIGFLQRSLAVQDSVIKTATGNIQVIANRLRNGDALEFDVLTQQVRLETAKNRKIDIQNQLDRQRALLTYLTGVPTAAQTIGEAARRFDGFGALPATDQTDALAQTAQGANRELVLVLDRVRQAEADIRSTQLAARPSLSFSGAAGYRNGYLPEINRLRFNEVAGVNLSVPLYAGKRYKLQEQAAQVNLTASRYAVETANAQLRQNIEQTLADMRANAARLQNLSTAVAQADKALALAQTRLRNGVITPVELQAAETGVEEARLAQLSFQYQLLLNQLELKRLLGENL</sequence>
<keyword evidence="10" id="KW-1185">Reference proteome</keyword>
<dbReference type="Gene3D" id="1.20.1600.10">
    <property type="entry name" value="Outer membrane efflux proteins (OEP)"/>
    <property type="match status" value="1"/>
</dbReference>
<dbReference type="InterPro" id="IPR003423">
    <property type="entry name" value="OMP_efflux"/>
</dbReference>
<dbReference type="EMBL" id="WELI01000001">
    <property type="protein sequence ID" value="KAB7732873.1"/>
    <property type="molecule type" value="Genomic_DNA"/>
</dbReference>
<feature type="signal peptide" evidence="8">
    <location>
        <begin position="1"/>
        <end position="18"/>
    </location>
</feature>
<comment type="subcellular location">
    <subcellularLocation>
        <location evidence="1">Cell outer membrane</location>
    </subcellularLocation>
</comment>
<evidence type="ECO:0000256" key="3">
    <source>
        <dbReference type="ARBA" id="ARBA00022448"/>
    </source>
</evidence>
<evidence type="ECO:0000256" key="1">
    <source>
        <dbReference type="ARBA" id="ARBA00004442"/>
    </source>
</evidence>
<dbReference type="GO" id="GO:0015562">
    <property type="term" value="F:efflux transmembrane transporter activity"/>
    <property type="evidence" value="ECO:0007669"/>
    <property type="project" value="InterPro"/>
</dbReference>
<evidence type="ECO:0000313" key="9">
    <source>
        <dbReference type="EMBL" id="KAB7732873.1"/>
    </source>
</evidence>
<protein>
    <submittedName>
        <fullName evidence="9">TolC family protein</fullName>
    </submittedName>
</protein>
<evidence type="ECO:0000256" key="4">
    <source>
        <dbReference type="ARBA" id="ARBA00022452"/>
    </source>
</evidence>
<dbReference type="GO" id="GO:0015288">
    <property type="term" value="F:porin activity"/>
    <property type="evidence" value="ECO:0007669"/>
    <property type="project" value="TreeGrafter"/>
</dbReference>
<comment type="similarity">
    <text evidence="2">Belongs to the outer membrane factor (OMF) (TC 1.B.17) family.</text>
</comment>
<evidence type="ECO:0000313" key="10">
    <source>
        <dbReference type="Proteomes" id="UP000488299"/>
    </source>
</evidence>
<evidence type="ECO:0000256" key="2">
    <source>
        <dbReference type="ARBA" id="ARBA00007613"/>
    </source>
</evidence>
<name>A0A7J5U5A1_9BACT</name>
<reference evidence="9 10" key="1">
    <citation type="submission" date="2019-10" db="EMBL/GenBank/DDBJ databases">
        <title>Rudanella paleaurantiibacter sp. nov., isolated from sludge.</title>
        <authorList>
            <person name="Xu S.Q."/>
        </authorList>
    </citation>
    <scope>NUCLEOTIDE SEQUENCE [LARGE SCALE GENOMIC DNA]</scope>
    <source>
        <strain evidence="9 10">HX-22-17</strain>
    </source>
</reference>
<proteinExistence type="inferred from homology"/>
<dbReference type="InterPro" id="IPR051906">
    <property type="entry name" value="TolC-like"/>
</dbReference>
<dbReference type="PANTHER" id="PTHR30026:SF20">
    <property type="entry name" value="OUTER MEMBRANE PROTEIN TOLC"/>
    <property type="match status" value="1"/>
</dbReference>
<evidence type="ECO:0000256" key="7">
    <source>
        <dbReference type="ARBA" id="ARBA00023237"/>
    </source>
</evidence>
<keyword evidence="7" id="KW-0998">Cell outer membrane</keyword>
<keyword evidence="3" id="KW-0813">Transport</keyword>
<feature type="chain" id="PRO_5029453649" evidence="8">
    <location>
        <begin position="19"/>
        <end position="437"/>
    </location>
</feature>
<dbReference type="PANTHER" id="PTHR30026">
    <property type="entry name" value="OUTER MEMBRANE PROTEIN TOLC"/>
    <property type="match status" value="1"/>
</dbReference>
<dbReference type="GO" id="GO:1990281">
    <property type="term" value="C:efflux pump complex"/>
    <property type="evidence" value="ECO:0007669"/>
    <property type="project" value="TreeGrafter"/>
</dbReference>
<dbReference type="Proteomes" id="UP000488299">
    <property type="component" value="Unassembled WGS sequence"/>
</dbReference>
<accession>A0A7J5U5A1</accession>
<organism evidence="9 10">
    <name type="scientific">Rudanella paleaurantiibacter</name>
    <dbReference type="NCBI Taxonomy" id="2614655"/>
    <lineage>
        <taxon>Bacteria</taxon>
        <taxon>Pseudomonadati</taxon>
        <taxon>Bacteroidota</taxon>
        <taxon>Cytophagia</taxon>
        <taxon>Cytophagales</taxon>
        <taxon>Cytophagaceae</taxon>
        <taxon>Rudanella</taxon>
    </lineage>
</organism>
<evidence type="ECO:0000256" key="8">
    <source>
        <dbReference type="SAM" id="SignalP"/>
    </source>
</evidence>
<dbReference type="RefSeq" id="WP_152122546.1">
    <property type="nucleotide sequence ID" value="NZ_WELI01000001.1"/>
</dbReference>
<dbReference type="Pfam" id="PF02321">
    <property type="entry name" value="OEP"/>
    <property type="match status" value="2"/>
</dbReference>
<keyword evidence="8" id="KW-0732">Signal</keyword>
<evidence type="ECO:0000256" key="6">
    <source>
        <dbReference type="ARBA" id="ARBA00023136"/>
    </source>
</evidence>
<dbReference type="AlphaFoldDB" id="A0A7J5U5A1"/>